<gene>
    <name evidence="2" type="ORF">GUITHDRAFT_120743</name>
</gene>
<evidence type="ECO:0000313" key="2">
    <source>
        <dbReference type="EMBL" id="EKX33083.1"/>
    </source>
</evidence>
<reference evidence="2 4" key="1">
    <citation type="journal article" date="2012" name="Nature">
        <title>Algal genomes reveal evolutionary mosaicism and the fate of nucleomorphs.</title>
        <authorList>
            <consortium name="DOE Joint Genome Institute"/>
            <person name="Curtis B.A."/>
            <person name="Tanifuji G."/>
            <person name="Burki F."/>
            <person name="Gruber A."/>
            <person name="Irimia M."/>
            <person name="Maruyama S."/>
            <person name="Arias M.C."/>
            <person name="Ball S.G."/>
            <person name="Gile G.H."/>
            <person name="Hirakawa Y."/>
            <person name="Hopkins J.F."/>
            <person name="Kuo A."/>
            <person name="Rensing S.A."/>
            <person name="Schmutz J."/>
            <person name="Symeonidi A."/>
            <person name="Elias M."/>
            <person name="Eveleigh R.J."/>
            <person name="Herman E.K."/>
            <person name="Klute M.J."/>
            <person name="Nakayama T."/>
            <person name="Obornik M."/>
            <person name="Reyes-Prieto A."/>
            <person name="Armbrust E.V."/>
            <person name="Aves S.J."/>
            <person name="Beiko R.G."/>
            <person name="Coutinho P."/>
            <person name="Dacks J.B."/>
            <person name="Durnford D.G."/>
            <person name="Fast N.M."/>
            <person name="Green B.R."/>
            <person name="Grisdale C.J."/>
            <person name="Hempel F."/>
            <person name="Henrissat B."/>
            <person name="Hoppner M.P."/>
            <person name="Ishida K."/>
            <person name="Kim E."/>
            <person name="Koreny L."/>
            <person name="Kroth P.G."/>
            <person name="Liu Y."/>
            <person name="Malik S.B."/>
            <person name="Maier U.G."/>
            <person name="McRose D."/>
            <person name="Mock T."/>
            <person name="Neilson J.A."/>
            <person name="Onodera N.T."/>
            <person name="Poole A.M."/>
            <person name="Pritham E.J."/>
            <person name="Richards T.A."/>
            <person name="Rocap G."/>
            <person name="Roy S.W."/>
            <person name="Sarai C."/>
            <person name="Schaack S."/>
            <person name="Shirato S."/>
            <person name="Slamovits C.H."/>
            <person name="Spencer D.F."/>
            <person name="Suzuki S."/>
            <person name="Worden A.Z."/>
            <person name="Zauner S."/>
            <person name="Barry K."/>
            <person name="Bell C."/>
            <person name="Bharti A.K."/>
            <person name="Crow J.A."/>
            <person name="Grimwood J."/>
            <person name="Kramer R."/>
            <person name="Lindquist E."/>
            <person name="Lucas S."/>
            <person name="Salamov A."/>
            <person name="McFadden G.I."/>
            <person name="Lane C.E."/>
            <person name="Keeling P.J."/>
            <person name="Gray M.W."/>
            <person name="Grigoriev I.V."/>
            <person name="Archibald J.M."/>
        </authorList>
    </citation>
    <scope>NUCLEOTIDE SEQUENCE</scope>
    <source>
        <strain evidence="2 4">CCMP2712</strain>
    </source>
</reference>
<proteinExistence type="predicted"/>
<dbReference type="HOGENOM" id="CLU_2031127_0_0_1"/>
<dbReference type="RefSeq" id="XP_005820063.1">
    <property type="nucleotide sequence ID" value="XM_005820006.1"/>
</dbReference>
<dbReference type="EMBL" id="JH993157">
    <property type="protein sequence ID" value="EKX33083.1"/>
    <property type="molecule type" value="Genomic_DNA"/>
</dbReference>
<reference evidence="3" key="3">
    <citation type="submission" date="2016-03" db="UniProtKB">
        <authorList>
            <consortium name="EnsemblProtists"/>
        </authorList>
    </citation>
    <scope>IDENTIFICATION</scope>
</reference>
<evidence type="ECO:0000256" key="1">
    <source>
        <dbReference type="SAM" id="MobiDB-lite"/>
    </source>
</evidence>
<feature type="region of interest" description="Disordered" evidence="1">
    <location>
        <begin position="1"/>
        <end position="37"/>
    </location>
</feature>
<dbReference type="PaxDb" id="55529-EKX33083"/>
<organism evidence="2">
    <name type="scientific">Guillardia theta (strain CCMP2712)</name>
    <name type="common">Cryptophyte</name>
    <dbReference type="NCBI Taxonomy" id="905079"/>
    <lineage>
        <taxon>Eukaryota</taxon>
        <taxon>Cryptophyceae</taxon>
        <taxon>Pyrenomonadales</taxon>
        <taxon>Geminigeraceae</taxon>
        <taxon>Guillardia</taxon>
    </lineage>
</organism>
<dbReference type="AlphaFoldDB" id="L1IA29"/>
<dbReference type="GeneID" id="17289822"/>
<dbReference type="KEGG" id="gtt:GUITHDRAFT_120743"/>
<evidence type="ECO:0000313" key="4">
    <source>
        <dbReference type="Proteomes" id="UP000011087"/>
    </source>
</evidence>
<evidence type="ECO:0000313" key="3">
    <source>
        <dbReference type="EnsemblProtists" id="EKX33083"/>
    </source>
</evidence>
<name>L1IA29_GUITC</name>
<dbReference type="Proteomes" id="UP000011087">
    <property type="component" value="Unassembled WGS sequence"/>
</dbReference>
<sequence>MFVLAGDLPSRQPGHPHDRGRSPMGDTAQDRLCSGHDGHEVSVAPVMNFEAAPVQPGIDLVVKTAPLPRDLAVKLKPQRRESALREETSVLFMLGDDRPVEGTNTGELELLSLVTPTGRERD</sequence>
<reference evidence="4" key="2">
    <citation type="submission" date="2012-11" db="EMBL/GenBank/DDBJ databases">
        <authorList>
            <person name="Kuo A."/>
            <person name="Curtis B.A."/>
            <person name="Tanifuji G."/>
            <person name="Burki F."/>
            <person name="Gruber A."/>
            <person name="Irimia M."/>
            <person name="Maruyama S."/>
            <person name="Arias M.C."/>
            <person name="Ball S.G."/>
            <person name="Gile G.H."/>
            <person name="Hirakawa Y."/>
            <person name="Hopkins J.F."/>
            <person name="Rensing S.A."/>
            <person name="Schmutz J."/>
            <person name="Symeonidi A."/>
            <person name="Elias M."/>
            <person name="Eveleigh R.J."/>
            <person name="Herman E.K."/>
            <person name="Klute M.J."/>
            <person name="Nakayama T."/>
            <person name="Obornik M."/>
            <person name="Reyes-Prieto A."/>
            <person name="Armbrust E.V."/>
            <person name="Aves S.J."/>
            <person name="Beiko R.G."/>
            <person name="Coutinho P."/>
            <person name="Dacks J.B."/>
            <person name="Durnford D.G."/>
            <person name="Fast N.M."/>
            <person name="Green B.R."/>
            <person name="Grisdale C."/>
            <person name="Hempe F."/>
            <person name="Henrissat B."/>
            <person name="Hoppner M.P."/>
            <person name="Ishida K.-I."/>
            <person name="Kim E."/>
            <person name="Koreny L."/>
            <person name="Kroth P.G."/>
            <person name="Liu Y."/>
            <person name="Malik S.-B."/>
            <person name="Maier U.G."/>
            <person name="McRose D."/>
            <person name="Mock T."/>
            <person name="Neilson J.A."/>
            <person name="Onodera N.T."/>
            <person name="Poole A.M."/>
            <person name="Pritham E.J."/>
            <person name="Richards T.A."/>
            <person name="Rocap G."/>
            <person name="Roy S.W."/>
            <person name="Sarai C."/>
            <person name="Schaack S."/>
            <person name="Shirato S."/>
            <person name="Slamovits C.H."/>
            <person name="Spencer D.F."/>
            <person name="Suzuki S."/>
            <person name="Worden A.Z."/>
            <person name="Zauner S."/>
            <person name="Barry K."/>
            <person name="Bell C."/>
            <person name="Bharti A.K."/>
            <person name="Crow J.A."/>
            <person name="Grimwood J."/>
            <person name="Kramer R."/>
            <person name="Lindquist E."/>
            <person name="Lucas S."/>
            <person name="Salamov A."/>
            <person name="McFadden G.I."/>
            <person name="Lane C.E."/>
            <person name="Keeling P.J."/>
            <person name="Gray M.W."/>
            <person name="Grigoriev I.V."/>
            <person name="Archibald J.M."/>
        </authorList>
    </citation>
    <scope>NUCLEOTIDE SEQUENCE</scope>
    <source>
        <strain evidence="4">CCMP2712</strain>
    </source>
</reference>
<protein>
    <submittedName>
        <fullName evidence="2 3">Uncharacterized protein</fullName>
    </submittedName>
</protein>
<accession>L1IA29</accession>
<keyword evidence="4" id="KW-1185">Reference proteome</keyword>
<dbReference type="EnsemblProtists" id="EKX33083">
    <property type="protein sequence ID" value="EKX33083"/>
    <property type="gene ID" value="GUITHDRAFT_120743"/>
</dbReference>